<evidence type="ECO:0000259" key="1">
    <source>
        <dbReference type="Pfam" id="PF13274"/>
    </source>
</evidence>
<comment type="caution">
    <text evidence="2">The sequence shown here is derived from an EMBL/GenBank/DDBJ whole genome shotgun (WGS) entry which is preliminary data.</text>
</comment>
<reference evidence="2" key="1">
    <citation type="journal article" date="2021" name="PeerJ">
        <title>Extensive microbial diversity within the chicken gut microbiome revealed by metagenomics and culture.</title>
        <authorList>
            <person name="Gilroy R."/>
            <person name="Ravi A."/>
            <person name="Getino M."/>
            <person name="Pursley I."/>
            <person name="Horton D.L."/>
            <person name="Alikhan N.F."/>
            <person name="Baker D."/>
            <person name="Gharbi K."/>
            <person name="Hall N."/>
            <person name="Watson M."/>
            <person name="Adriaenssens E.M."/>
            <person name="Foster-Nyarko E."/>
            <person name="Jarju S."/>
            <person name="Secka A."/>
            <person name="Antonio M."/>
            <person name="Oren A."/>
            <person name="Chaudhuri R.R."/>
            <person name="La Ragione R."/>
            <person name="Hildebrand F."/>
            <person name="Pallen M.J."/>
        </authorList>
    </citation>
    <scope>NUCLEOTIDE SEQUENCE</scope>
    <source>
        <strain evidence="2">CHK180-15479</strain>
    </source>
</reference>
<reference evidence="2" key="2">
    <citation type="submission" date="2021-04" db="EMBL/GenBank/DDBJ databases">
        <authorList>
            <person name="Gilroy R."/>
        </authorList>
    </citation>
    <scope>NUCLEOTIDE SEQUENCE</scope>
    <source>
        <strain evidence="2">CHK180-15479</strain>
    </source>
</reference>
<dbReference type="EMBL" id="DWWT01000065">
    <property type="protein sequence ID" value="HJC06964.1"/>
    <property type="molecule type" value="Genomic_DNA"/>
</dbReference>
<evidence type="ECO:0000313" key="2">
    <source>
        <dbReference type="EMBL" id="HJC06964.1"/>
    </source>
</evidence>
<sequence>MERVIDVAQYIYDEYKRQSGEVIDEMKLHKLLYLSQRESLAITNEPLFPEALEGWKYGPVSKEVRTLYTEDGMYYEDKRPLSAAATYIVKNVILQYGGLASWKLSEISHKEISWQNARKNLAPGENGNKPLSIDDIRKDAEKVRPYDSMYDMYYDEFEDAEVAQ</sequence>
<name>A0A9D2N2J8_9FIRM</name>
<proteinExistence type="predicted"/>
<dbReference type="Pfam" id="PF13274">
    <property type="entry name" value="SocA_Panacea"/>
    <property type="match status" value="1"/>
</dbReference>
<protein>
    <submittedName>
        <fullName evidence="2">DUF4065 domain-containing protein</fullName>
    </submittedName>
</protein>
<gene>
    <name evidence="2" type="ORF">H9704_12590</name>
</gene>
<dbReference type="Proteomes" id="UP000823910">
    <property type="component" value="Unassembled WGS sequence"/>
</dbReference>
<organism evidence="2 3">
    <name type="scientific">Candidatus Enterocloster excrementipullorum</name>
    <dbReference type="NCBI Taxonomy" id="2838559"/>
    <lineage>
        <taxon>Bacteria</taxon>
        <taxon>Bacillati</taxon>
        <taxon>Bacillota</taxon>
        <taxon>Clostridia</taxon>
        <taxon>Lachnospirales</taxon>
        <taxon>Lachnospiraceae</taxon>
        <taxon>Enterocloster</taxon>
    </lineage>
</organism>
<dbReference type="AlphaFoldDB" id="A0A9D2N2J8"/>
<accession>A0A9D2N2J8</accession>
<evidence type="ECO:0000313" key="3">
    <source>
        <dbReference type="Proteomes" id="UP000823910"/>
    </source>
</evidence>
<feature type="domain" description="Antitoxin SocA-like Panacea" evidence="1">
    <location>
        <begin position="28"/>
        <end position="115"/>
    </location>
</feature>
<dbReference type="InterPro" id="IPR025272">
    <property type="entry name" value="SocA_Panacea"/>
</dbReference>